<accession>A0ABV7G5F0</accession>
<reference evidence="3" key="1">
    <citation type="journal article" date="2019" name="Int. J. Syst. Evol. Microbiol.">
        <title>The Global Catalogue of Microorganisms (GCM) 10K type strain sequencing project: providing services to taxonomists for standard genome sequencing and annotation.</title>
        <authorList>
            <consortium name="The Broad Institute Genomics Platform"/>
            <consortium name="The Broad Institute Genome Sequencing Center for Infectious Disease"/>
            <person name="Wu L."/>
            <person name="Ma J."/>
        </authorList>
    </citation>
    <scope>NUCLEOTIDE SEQUENCE [LARGE SCALE GENOMIC DNA]</scope>
    <source>
        <strain evidence="3">KCTC 52277</strain>
    </source>
</reference>
<gene>
    <name evidence="2" type="ORF">ACFOE0_00570</name>
</gene>
<feature type="chain" id="PRO_5046437791" evidence="1">
    <location>
        <begin position="19"/>
        <end position="151"/>
    </location>
</feature>
<keyword evidence="3" id="KW-1185">Reference proteome</keyword>
<comment type="caution">
    <text evidence="2">The sequence shown here is derived from an EMBL/GenBank/DDBJ whole genome shotgun (WGS) entry which is preliminary data.</text>
</comment>
<evidence type="ECO:0000313" key="2">
    <source>
        <dbReference type="EMBL" id="MFC3136684.1"/>
    </source>
</evidence>
<name>A0ABV7G5F0_9GAMM</name>
<sequence length="151" mass="16843">MKQFSLLMLLLLPGYGYACSCADLSLKGTVEGADIIYIGELKSAELVYPESYDGWHQVQGHLQVKDRIKGYAPDIDLIQTGTGGGDCGVMMTIGREYLIFKRKNDIRIGICDGSKQIDGHRDTARIERIKHYTYVLKEHRSGRLSLSSGLM</sequence>
<proteinExistence type="predicted"/>
<dbReference type="EMBL" id="JBHRTD010000001">
    <property type="protein sequence ID" value="MFC3136684.1"/>
    <property type="molecule type" value="Genomic_DNA"/>
</dbReference>
<dbReference type="RefSeq" id="WP_248936482.1">
    <property type="nucleotide sequence ID" value="NZ_JAKILF010000005.1"/>
</dbReference>
<dbReference type="SUPFAM" id="SSF50242">
    <property type="entry name" value="TIMP-like"/>
    <property type="match status" value="1"/>
</dbReference>
<protein>
    <submittedName>
        <fullName evidence="2">Uncharacterized protein</fullName>
    </submittedName>
</protein>
<dbReference type="InterPro" id="IPR008993">
    <property type="entry name" value="TIMP-like_OB-fold"/>
</dbReference>
<dbReference type="Gene3D" id="2.40.50.120">
    <property type="match status" value="1"/>
</dbReference>
<keyword evidence="1" id="KW-0732">Signal</keyword>
<evidence type="ECO:0000256" key="1">
    <source>
        <dbReference type="SAM" id="SignalP"/>
    </source>
</evidence>
<feature type="signal peptide" evidence="1">
    <location>
        <begin position="1"/>
        <end position="18"/>
    </location>
</feature>
<evidence type="ECO:0000313" key="3">
    <source>
        <dbReference type="Proteomes" id="UP001595621"/>
    </source>
</evidence>
<organism evidence="2 3">
    <name type="scientific">Shewanella submarina</name>
    <dbReference type="NCBI Taxonomy" id="2016376"/>
    <lineage>
        <taxon>Bacteria</taxon>
        <taxon>Pseudomonadati</taxon>
        <taxon>Pseudomonadota</taxon>
        <taxon>Gammaproteobacteria</taxon>
        <taxon>Alteromonadales</taxon>
        <taxon>Shewanellaceae</taxon>
        <taxon>Shewanella</taxon>
    </lineage>
</organism>
<dbReference type="Proteomes" id="UP001595621">
    <property type="component" value="Unassembled WGS sequence"/>
</dbReference>